<keyword evidence="6" id="KW-1185">Reference proteome</keyword>
<dbReference type="SUPFAM" id="SSF53098">
    <property type="entry name" value="Ribonuclease H-like"/>
    <property type="match status" value="1"/>
</dbReference>
<feature type="compositionally biased region" description="Low complexity" evidence="2">
    <location>
        <begin position="165"/>
        <end position="176"/>
    </location>
</feature>
<evidence type="ECO:0000256" key="1">
    <source>
        <dbReference type="ARBA" id="ARBA00008201"/>
    </source>
</evidence>
<reference evidence="5 6" key="1">
    <citation type="journal article" date="2024" name="Nat. Commun.">
        <title>Phylogenomics reveals the evolutionary origins of lichenization in chlorophyte algae.</title>
        <authorList>
            <person name="Puginier C."/>
            <person name="Libourel C."/>
            <person name="Otte J."/>
            <person name="Skaloud P."/>
            <person name="Haon M."/>
            <person name="Grisel S."/>
            <person name="Petersen M."/>
            <person name="Berrin J.G."/>
            <person name="Delaux P.M."/>
            <person name="Dal Grande F."/>
            <person name="Keller J."/>
        </authorList>
    </citation>
    <scope>NUCLEOTIDE SEQUENCE [LARGE SCALE GENOMIC DNA]</scope>
    <source>
        <strain evidence="5 6">SAG 2043</strain>
    </source>
</reference>
<dbReference type="PANTHER" id="PTHR22891">
    <property type="entry name" value="EUKARYOTIC TRANSLATION INITIATION FACTOR 2C"/>
    <property type="match status" value="1"/>
</dbReference>
<dbReference type="InterPro" id="IPR032472">
    <property type="entry name" value="ArgoL2"/>
</dbReference>
<dbReference type="Pfam" id="PF08699">
    <property type="entry name" value="ArgoL1"/>
    <property type="match status" value="1"/>
</dbReference>
<dbReference type="Proteomes" id="UP001489004">
    <property type="component" value="Unassembled WGS sequence"/>
</dbReference>
<dbReference type="CDD" id="cd02846">
    <property type="entry name" value="PAZ_argonaute_like"/>
    <property type="match status" value="1"/>
</dbReference>
<dbReference type="EMBL" id="JALJOR010000017">
    <property type="protein sequence ID" value="KAK9804784.1"/>
    <property type="molecule type" value="Genomic_DNA"/>
</dbReference>
<dbReference type="InterPro" id="IPR032474">
    <property type="entry name" value="Argonaute_N"/>
</dbReference>
<gene>
    <name evidence="5" type="ORF">WJX72_005231</name>
</gene>
<dbReference type="InterPro" id="IPR014811">
    <property type="entry name" value="ArgoL1"/>
</dbReference>
<dbReference type="SMART" id="SM00949">
    <property type="entry name" value="PAZ"/>
    <property type="match status" value="1"/>
</dbReference>
<dbReference type="GO" id="GO:0003723">
    <property type="term" value="F:RNA binding"/>
    <property type="evidence" value="ECO:0007669"/>
    <property type="project" value="InterPro"/>
</dbReference>
<feature type="compositionally biased region" description="Gly residues" evidence="2">
    <location>
        <begin position="143"/>
        <end position="154"/>
    </location>
</feature>
<evidence type="ECO:0000259" key="4">
    <source>
        <dbReference type="PROSITE" id="PS50822"/>
    </source>
</evidence>
<dbReference type="AlphaFoldDB" id="A0AAW1P8Q3"/>
<dbReference type="Pfam" id="PF16486">
    <property type="entry name" value="ArgoN"/>
    <property type="match status" value="1"/>
</dbReference>
<name>A0AAW1P8Q3_9CHLO</name>
<dbReference type="SMART" id="SM00950">
    <property type="entry name" value="Piwi"/>
    <property type="match status" value="1"/>
</dbReference>
<comment type="similarity">
    <text evidence="1">Belongs to the argonaute family. Ago subfamily.</text>
</comment>
<feature type="domain" description="Piwi" evidence="4">
    <location>
        <begin position="716"/>
        <end position="899"/>
    </location>
</feature>
<dbReference type="PROSITE" id="PS50896">
    <property type="entry name" value="LISH"/>
    <property type="match status" value="1"/>
</dbReference>
<dbReference type="Pfam" id="PF02171">
    <property type="entry name" value="Piwi"/>
    <property type="match status" value="1"/>
</dbReference>
<dbReference type="InterPro" id="IPR036397">
    <property type="entry name" value="RNaseH_sf"/>
</dbReference>
<dbReference type="SUPFAM" id="SSF101690">
    <property type="entry name" value="PAZ domain"/>
    <property type="match status" value="1"/>
</dbReference>
<dbReference type="Pfam" id="PF16488">
    <property type="entry name" value="ArgoL2"/>
    <property type="match status" value="1"/>
</dbReference>
<evidence type="ECO:0000313" key="6">
    <source>
        <dbReference type="Proteomes" id="UP001489004"/>
    </source>
</evidence>
<dbReference type="InterPro" id="IPR036085">
    <property type="entry name" value="PAZ_dom_sf"/>
</dbReference>
<dbReference type="InterPro" id="IPR003100">
    <property type="entry name" value="PAZ_dom"/>
</dbReference>
<dbReference type="Gene3D" id="3.30.420.10">
    <property type="entry name" value="Ribonuclease H-like superfamily/Ribonuclease H"/>
    <property type="match status" value="2"/>
</dbReference>
<sequence>MSTDAYVTPLEVAILVLQYLQNGGFEKTVKSFRKEARSILGSATEPQGDVKPLQQLLNETELQPQQAEADGFAPQDLLNRPVSEEALMQFLSNQHTQEEELYNGTRRIGVAVPAQPWTVRRWQNGSTRGGDRGGFRGGRGGDFRGGGRGGGRGDFGPRQIAPDRAAAPGTAAHPGTAQQIMSVSETVRQIEAVVAELPPEAKAIGLKPRPTRPGVGRDRMPVKIKGNHFRMLCSLAKALHYDVTIVAKRREGAEGEEREPRPDRPDRPLPAERLREIMVTLAQEQAWPVQWAFDGRKNIYTVSYFLPQEETHYTIEVPGDRSPRPQAFDITIKWVATVDIQALLDFVQGKIPGGEIPQDAVQALDVALKHATSLNPHCIPAGRAFFFEGGVVRPLGGGAEVWLGYQQSLRPVQQNLSLNVDIAATAFLEPQPVTQFLAKSAGVADVSRGLPPPALRKAQKAIIGIKVQVVHAGVTKRVYRVKGLSEKGAADLIFENEQEGRQMSVAEYFEERYQIKLKYPNLPCLNVGSARKAIYLPPEVCEIVKGQRRLKLDEKQTAEMIKTAAMKPQDRVPQIERSVKELGKLTTDPTVKAFGMQVNDKLMEVDGRILKAPLLQYGDKVVNPGDRGDWHETQFVKSARLERYAIASFADQRRLGQSLFDWMAGLMDVLHECGMAPPQDIPEIIWHDPRAKFPGETMVEALEAAKAIFPGGEAQIIFVCLPDNGVELYREVKRASDSFIGICSQCFVSRKAGVGEESRGVYQYRRNLALKINTKLGGINVTLAPQSMVRPLFDPHQPVQFFGADVTHPAGFSRSEPSIAAVVGSTTIDGTRYAAQVIKQAHRVEIIHGLKDVVKKLLISFYRSTRLKPAKLVFYRDGVSEGQFAEVQRAELPQIRAACMEGASGGFPGGSRRRQPRLCYLFCRCSRAVSVCPPGYYAHLAAFRGRHMMSYSDSDSASETSGTAGEIVAEFATINPKLDNTMYYV</sequence>
<feature type="region of interest" description="Disordered" evidence="2">
    <location>
        <begin position="251"/>
        <end position="270"/>
    </location>
</feature>
<feature type="domain" description="PAZ" evidence="3">
    <location>
        <begin position="432"/>
        <end position="545"/>
    </location>
</feature>
<protein>
    <submittedName>
        <fullName evidence="5">Uncharacterized protein</fullName>
    </submittedName>
</protein>
<evidence type="ECO:0000256" key="2">
    <source>
        <dbReference type="SAM" id="MobiDB-lite"/>
    </source>
</evidence>
<dbReference type="PROSITE" id="PS50821">
    <property type="entry name" value="PAZ"/>
    <property type="match status" value="1"/>
</dbReference>
<comment type="caution">
    <text evidence="5">The sequence shown here is derived from an EMBL/GenBank/DDBJ whole genome shotgun (WGS) entry which is preliminary data.</text>
</comment>
<proteinExistence type="inferred from homology"/>
<dbReference type="PROSITE" id="PS50822">
    <property type="entry name" value="PIWI"/>
    <property type="match status" value="1"/>
</dbReference>
<dbReference type="InterPro" id="IPR003165">
    <property type="entry name" value="Piwi"/>
</dbReference>
<accession>A0AAW1P8Q3</accession>
<evidence type="ECO:0000313" key="5">
    <source>
        <dbReference type="EMBL" id="KAK9804784.1"/>
    </source>
</evidence>
<dbReference type="InterPro" id="IPR012337">
    <property type="entry name" value="RNaseH-like_sf"/>
</dbReference>
<dbReference type="Gene3D" id="2.170.260.10">
    <property type="entry name" value="paz domain"/>
    <property type="match status" value="1"/>
</dbReference>
<dbReference type="Gene3D" id="3.40.50.2300">
    <property type="match status" value="1"/>
</dbReference>
<organism evidence="5 6">
    <name type="scientific">[Myrmecia] bisecta</name>
    <dbReference type="NCBI Taxonomy" id="41462"/>
    <lineage>
        <taxon>Eukaryota</taxon>
        <taxon>Viridiplantae</taxon>
        <taxon>Chlorophyta</taxon>
        <taxon>core chlorophytes</taxon>
        <taxon>Trebouxiophyceae</taxon>
        <taxon>Trebouxiales</taxon>
        <taxon>Trebouxiaceae</taxon>
        <taxon>Myrmecia</taxon>
    </lineage>
</organism>
<evidence type="ECO:0000259" key="3">
    <source>
        <dbReference type="PROSITE" id="PS50821"/>
    </source>
</evidence>
<dbReference type="InterPro" id="IPR006594">
    <property type="entry name" value="LisH"/>
</dbReference>
<dbReference type="Pfam" id="PF02170">
    <property type="entry name" value="PAZ"/>
    <property type="match status" value="1"/>
</dbReference>
<feature type="region of interest" description="Disordered" evidence="2">
    <location>
        <begin position="122"/>
        <end position="176"/>
    </location>
</feature>
<dbReference type="SMART" id="SM01163">
    <property type="entry name" value="DUF1785"/>
    <property type="match status" value="1"/>
</dbReference>
<feature type="compositionally biased region" description="Basic and acidic residues" evidence="2">
    <location>
        <begin position="129"/>
        <end position="142"/>
    </location>
</feature>